<evidence type="ECO:0000256" key="5">
    <source>
        <dbReference type="ARBA" id="ARBA00023136"/>
    </source>
</evidence>
<gene>
    <name evidence="8" type="ORF">ZIOFF_062185</name>
</gene>
<keyword evidence="9" id="KW-1185">Reference proteome</keyword>
<keyword evidence="5 6" id="KW-0472">Membrane</keyword>
<feature type="chain" id="PRO_5035303297" evidence="7">
    <location>
        <begin position="18"/>
        <end position="225"/>
    </location>
</feature>
<dbReference type="PANTHER" id="PTHR33596:SF17">
    <property type="entry name" value="COLD-REGULATED 413 INNER MEMBRANE PROTEIN 1, CHLOROPLASTIC-RELATED"/>
    <property type="match status" value="1"/>
</dbReference>
<keyword evidence="7" id="KW-0732">Signal</keyword>
<feature type="transmembrane region" description="Helical" evidence="6">
    <location>
        <begin position="177"/>
        <end position="193"/>
    </location>
</feature>
<sequence>MATGLLLSLSSVPLASSIARPRLQCLSPALAPVSRAAPITAPAVPLRLICRALPVAGGPSMRIKQESKRRTGVVCYAAPLSPHTLQWVSAASIAVLMFAKGTSIHKSFLLPLFALQAPSSVISWIKGDYGIWTIFLALLVRIFYYLPGQLELPFLAMMLVIVAPFQTLNLRSTQSGAVVSLAIASYLAFQHFSRVGSMRNAFDQGSIIATLAIIFLTVISCLLLL</sequence>
<evidence type="ECO:0000256" key="7">
    <source>
        <dbReference type="SAM" id="SignalP"/>
    </source>
</evidence>
<evidence type="ECO:0000313" key="9">
    <source>
        <dbReference type="Proteomes" id="UP000734854"/>
    </source>
</evidence>
<evidence type="ECO:0000256" key="2">
    <source>
        <dbReference type="ARBA" id="ARBA00005852"/>
    </source>
</evidence>
<dbReference type="PANTHER" id="PTHR33596">
    <property type="entry name" value="COLD-REGULATED 413 PLASMA MEMBRANE PROTEIN 2"/>
    <property type="match status" value="1"/>
</dbReference>
<reference evidence="8 9" key="1">
    <citation type="submission" date="2020-08" db="EMBL/GenBank/DDBJ databases">
        <title>Plant Genome Project.</title>
        <authorList>
            <person name="Zhang R.-G."/>
        </authorList>
    </citation>
    <scope>NUCLEOTIDE SEQUENCE [LARGE SCALE GENOMIC DNA]</scope>
    <source>
        <tissue evidence="8">Rhizome</tissue>
    </source>
</reference>
<organism evidence="8 9">
    <name type="scientific">Zingiber officinale</name>
    <name type="common">Ginger</name>
    <name type="synonym">Amomum zingiber</name>
    <dbReference type="NCBI Taxonomy" id="94328"/>
    <lineage>
        <taxon>Eukaryota</taxon>
        <taxon>Viridiplantae</taxon>
        <taxon>Streptophyta</taxon>
        <taxon>Embryophyta</taxon>
        <taxon>Tracheophyta</taxon>
        <taxon>Spermatophyta</taxon>
        <taxon>Magnoliopsida</taxon>
        <taxon>Liliopsida</taxon>
        <taxon>Zingiberales</taxon>
        <taxon>Zingiberaceae</taxon>
        <taxon>Zingiber</taxon>
    </lineage>
</organism>
<dbReference type="EMBL" id="JACMSC010000017">
    <property type="protein sequence ID" value="KAG6478741.1"/>
    <property type="molecule type" value="Genomic_DNA"/>
</dbReference>
<comment type="caution">
    <text evidence="8">The sequence shown here is derived from an EMBL/GenBank/DDBJ whole genome shotgun (WGS) entry which is preliminary data.</text>
</comment>
<feature type="signal peptide" evidence="7">
    <location>
        <begin position="1"/>
        <end position="17"/>
    </location>
</feature>
<dbReference type="Proteomes" id="UP000734854">
    <property type="component" value="Unassembled WGS sequence"/>
</dbReference>
<name>A0A8J5F3U4_ZINOF</name>
<feature type="transmembrane region" description="Helical" evidence="6">
    <location>
        <begin position="205"/>
        <end position="224"/>
    </location>
</feature>
<keyword evidence="3 6" id="KW-0812">Transmembrane</keyword>
<dbReference type="OrthoDB" id="1928310at2759"/>
<dbReference type="GO" id="GO:0016020">
    <property type="term" value="C:membrane"/>
    <property type="evidence" value="ECO:0007669"/>
    <property type="project" value="UniProtKB-SubCell"/>
</dbReference>
<evidence type="ECO:0000256" key="1">
    <source>
        <dbReference type="ARBA" id="ARBA00004141"/>
    </source>
</evidence>
<comment type="similarity">
    <text evidence="2">Belongs to the Cold-regulated 413 protein family.</text>
</comment>
<keyword evidence="4 6" id="KW-1133">Transmembrane helix</keyword>
<comment type="subcellular location">
    <subcellularLocation>
        <location evidence="1">Membrane</location>
        <topology evidence="1">Multi-pass membrane protein</topology>
    </subcellularLocation>
</comment>
<evidence type="ECO:0000313" key="8">
    <source>
        <dbReference type="EMBL" id="KAG6478741.1"/>
    </source>
</evidence>
<proteinExistence type="inferred from homology"/>
<dbReference type="AlphaFoldDB" id="A0A8J5F3U4"/>
<evidence type="ECO:0000256" key="6">
    <source>
        <dbReference type="SAM" id="Phobius"/>
    </source>
</evidence>
<dbReference type="InterPro" id="IPR008892">
    <property type="entry name" value="COR413"/>
</dbReference>
<evidence type="ECO:0000256" key="4">
    <source>
        <dbReference type="ARBA" id="ARBA00022989"/>
    </source>
</evidence>
<evidence type="ECO:0000256" key="3">
    <source>
        <dbReference type="ARBA" id="ARBA00022692"/>
    </source>
</evidence>
<dbReference type="Pfam" id="PF05562">
    <property type="entry name" value="WCOR413"/>
    <property type="match status" value="1"/>
</dbReference>
<accession>A0A8J5F3U4</accession>
<protein>
    <submittedName>
        <fullName evidence="8">Uncharacterized protein</fullName>
    </submittedName>
</protein>